<evidence type="ECO:0000313" key="3">
    <source>
        <dbReference type="Proteomes" id="UP000199705"/>
    </source>
</evidence>
<proteinExistence type="predicted"/>
<evidence type="ECO:0000313" key="2">
    <source>
        <dbReference type="EMBL" id="SDG10904.1"/>
    </source>
</evidence>
<accession>A0A1G7RJQ4</accession>
<organism evidence="2 3">
    <name type="scientific">Mucilaginibacter gossypii</name>
    <dbReference type="NCBI Taxonomy" id="551996"/>
    <lineage>
        <taxon>Bacteria</taxon>
        <taxon>Pseudomonadati</taxon>
        <taxon>Bacteroidota</taxon>
        <taxon>Sphingobacteriia</taxon>
        <taxon>Sphingobacteriales</taxon>
        <taxon>Sphingobacteriaceae</taxon>
        <taxon>Mucilaginibacter</taxon>
    </lineage>
</organism>
<reference evidence="3" key="1">
    <citation type="submission" date="2016-10" db="EMBL/GenBank/DDBJ databases">
        <authorList>
            <person name="Varghese N."/>
            <person name="Submissions S."/>
        </authorList>
    </citation>
    <scope>NUCLEOTIDE SEQUENCE [LARGE SCALE GENOMIC DNA]</scope>
    <source>
        <strain evidence="3">Gh-67</strain>
    </source>
</reference>
<dbReference type="Proteomes" id="UP000199705">
    <property type="component" value="Unassembled WGS sequence"/>
</dbReference>
<dbReference type="PROSITE" id="PS51257">
    <property type="entry name" value="PROKAR_LIPOPROTEIN"/>
    <property type="match status" value="1"/>
</dbReference>
<dbReference type="RefSeq" id="WP_091163168.1">
    <property type="nucleotide sequence ID" value="NZ_FNCG01000002.1"/>
</dbReference>
<name>A0A1G7RJQ4_9SPHI</name>
<evidence type="ECO:0008006" key="4">
    <source>
        <dbReference type="Google" id="ProtNLM"/>
    </source>
</evidence>
<dbReference type="EMBL" id="FNCG01000002">
    <property type="protein sequence ID" value="SDG10904.1"/>
    <property type="molecule type" value="Genomic_DNA"/>
</dbReference>
<evidence type="ECO:0000256" key="1">
    <source>
        <dbReference type="SAM" id="MobiDB-lite"/>
    </source>
</evidence>
<gene>
    <name evidence="2" type="ORF">SAMN05192573_102262</name>
</gene>
<feature type="region of interest" description="Disordered" evidence="1">
    <location>
        <begin position="99"/>
        <end position="124"/>
    </location>
</feature>
<sequence length="124" mass="13985">MKALIVIISLTFVALIGCKSNSQSNSLEGTFTNQSKSEYSTASDTLIITRSSQSSNTYQIERRTGFQKIRNGVTQAKEYKTEKWQSSWSDDKQVLSETEYGRQITPGKDGNSVKLKNTEYQKIK</sequence>
<protein>
    <recommendedName>
        <fullName evidence="4">Lipoprotein</fullName>
    </recommendedName>
</protein>
<keyword evidence="3" id="KW-1185">Reference proteome</keyword>
<dbReference type="STRING" id="551996.SAMN05192573_102262"/>
<dbReference type="AlphaFoldDB" id="A0A1G7RJQ4"/>